<keyword evidence="3" id="KW-1185">Reference proteome</keyword>
<feature type="coiled-coil region" evidence="1">
    <location>
        <begin position="26"/>
        <end position="60"/>
    </location>
</feature>
<evidence type="ECO:0000313" key="3">
    <source>
        <dbReference type="Proteomes" id="UP000634011"/>
    </source>
</evidence>
<accession>A0A923HP98</accession>
<gene>
    <name evidence="2" type="ORF">H8K32_13970</name>
</gene>
<proteinExistence type="predicted"/>
<keyword evidence="1" id="KW-0175">Coiled coil</keyword>
<dbReference type="EMBL" id="JACOFV010000013">
    <property type="protein sequence ID" value="MBC3863211.1"/>
    <property type="molecule type" value="Genomic_DNA"/>
</dbReference>
<evidence type="ECO:0000313" key="2">
    <source>
        <dbReference type="EMBL" id="MBC3863211.1"/>
    </source>
</evidence>
<comment type="caution">
    <text evidence="2">The sequence shown here is derived from an EMBL/GenBank/DDBJ whole genome shotgun (WGS) entry which is preliminary data.</text>
</comment>
<protein>
    <submittedName>
        <fullName evidence="2">DUF904 domain-containing protein</fullName>
    </submittedName>
</protein>
<sequence length="73" mass="8107">MISDFELLAEKVAKLAELTYALRTENAGLRNEVALLTSQNHDMQQRMQQAHNRVSALLAQLPAEAVNDDEEAA</sequence>
<evidence type="ECO:0000256" key="1">
    <source>
        <dbReference type="SAM" id="Coils"/>
    </source>
</evidence>
<organism evidence="2 3">
    <name type="scientific">Undibacterium jejuense</name>
    <dbReference type="NCBI Taxonomy" id="1344949"/>
    <lineage>
        <taxon>Bacteria</taxon>
        <taxon>Pseudomonadati</taxon>
        <taxon>Pseudomonadota</taxon>
        <taxon>Betaproteobacteria</taxon>
        <taxon>Burkholderiales</taxon>
        <taxon>Oxalobacteraceae</taxon>
        <taxon>Undibacterium</taxon>
    </lineage>
</organism>
<name>A0A923HP98_9BURK</name>
<reference evidence="2" key="1">
    <citation type="submission" date="2020-08" db="EMBL/GenBank/DDBJ databases">
        <title>Novel species isolated from subtropical streams in China.</title>
        <authorList>
            <person name="Lu H."/>
        </authorList>
    </citation>
    <scope>NUCLEOTIDE SEQUENCE</scope>
    <source>
        <strain evidence="2">KACC 12607</strain>
    </source>
</reference>
<dbReference type="AlphaFoldDB" id="A0A923HP98"/>
<dbReference type="Proteomes" id="UP000634011">
    <property type="component" value="Unassembled WGS sequence"/>
</dbReference>